<evidence type="ECO:0000313" key="3">
    <source>
        <dbReference type="Proteomes" id="UP001341840"/>
    </source>
</evidence>
<comment type="caution">
    <text evidence="2">The sequence shown here is derived from an EMBL/GenBank/DDBJ whole genome shotgun (WGS) entry which is preliminary data.</text>
</comment>
<keyword evidence="3" id="KW-1185">Reference proteome</keyword>
<name>A0ABU6SMF8_9FABA</name>
<evidence type="ECO:0000256" key="1">
    <source>
        <dbReference type="SAM" id="MobiDB-lite"/>
    </source>
</evidence>
<sequence>MAQPHDLKLPNSSSLEPPRARTILMTHPHGRASARWPWCVRALALGALGLATGRAACPSYSGRAPARAHLSMFLGPHLRARPRDVSSMSRRGKQADADDATPSRVRCSRNSSRGRDEGFPANRLNHQVHFDRWKGLENRDIVHEKIIRLDGNEDRIFRERLLGLGWGFMYEDLVHINVTMVREFCANSSSRKQEYVFLRGKKIPFTEANIHHNLFLCMH</sequence>
<organism evidence="2 3">
    <name type="scientific">Stylosanthes scabra</name>
    <dbReference type="NCBI Taxonomy" id="79078"/>
    <lineage>
        <taxon>Eukaryota</taxon>
        <taxon>Viridiplantae</taxon>
        <taxon>Streptophyta</taxon>
        <taxon>Embryophyta</taxon>
        <taxon>Tracheophyta</taxon>
        <taxon>Spermatophyta</taxon>
        <taxon>Magnoliopsida</taxon>
        <taxon>eudicotyledons</taxon>
        <taxon>Gunneridae</taxon>
        <taxon>Pentapetalae</taxon>
        <taxon>rosids</taxon>
        <taxon>fabids</taxon>
        <taxon>Fabales</taxon>
        <taxon>Fabaceae</taxon>
        <taxon>Papilionoideae</taxon>
        <taxon>50 kb inversion clade</taxon>
        <taxon>dalbergioids sensu lato</taxon>
        <taxon>Dalbergieae</taxon>
        <taxon>Pterocarpus clade</taxon>
        <taxon>Stylosanthes</taxon>
    </lineage>
</organism>
<accession>A0ABU6SMF8</accession>
<dbReference type="EMBL" id="JASCZI010060993">
    <property type="protein sequence ID" value="MED6137158.1"/>
    <property type="molecule type" value="Genomic_DNA"/>
</dbReference>
<gene>
    <name evidence="2" type="ORF">PIB30_062366</name>
</gene>
<reference evidence="2 3" key="1">
    <citation type="journal article" date="2023" name="Plants (Basel)">
        <title>Bridging the Gap: Combining Genomics and Transcriptomics Approaches to Understand Stylosanthes scabra, an Orphan Legume from the Brazilian Caatinga.</title>
        <authorList>
            <person name="Ferreira-Neto J.R.C."/>
            <person name="da Silva M.D."/>
            <person name="Binneck E."/>
            <person name="de Melo N.F."/>
            <person name="da Silva R.H."/>
            <person name="de Melo A.L.T.M."/>
            <person name="Pandolfi V."/>
            <person name="Bustamante F.O."/>
            <person name="Brasileiro-Vidal A.C."/>
            <person name="Benko-Iseppon A.M."/>
        </authorList>
    </citation>
    <scope>NUCLEOTIDE SEQUENCE [LARGE SCALE GENOMIC DNA]</scope>
    <source>
        <tissue evidence="2">Leaves</tissue>
    </source>
</reference>
<evidence type="ECO:0000313" key="2">
    <source>
        <dbReference type="EMBL" id="MED6137158.1"/>
    </source>
</evidence>
<proteinExistence type="predicted"/>
<protein>
    <submittedName>
        <fullName evidence="2">Uncharacterized protein</fullName>
    </submittedName>
</protein>
<dbReference type="Proteomes" id="UP001341840">
    <property type="component" value="Unassembled WGS sequence"/>
</dbReference>
<feature type="region of interest" description="Disordered" evidence="1">
    <location>
        <begin position="82"/>
        <end position="120"/>
    </location>
</feature>